<keyword evidence="4" id="KW-1185">Reference proteome</keyword>
<dbReference type="Pfam" id="PF05193">
    <property type="entry name" value="Peptidase_M16_C"/>
    <property type="match status" value="1"/>
</dbReference>
<evidence type="ECO:0000313" key="3">
    <source>
        <dbReference type="EMBL" id="SSD61134.1"/>
    </source>
</evidence>
<dbReference type="VEuPathDB" id="FungiDB:SCODWIG_02895"/>
<dbReference type="OrthoDB" id="10251424at2759"/>
<gene>
    <name evidence="3" type="ORF">SCODWIG_02895</name>
</gene>
<evidence type="ECO:0000313" key="4">
    <source>
        <dbReference type="Proteomes" id="UP000262825"/>
    </source>
</evidence>
<evidence type="ECO:0000259" key="1">
    <source>
        <dbReference type="Pfam" id="PF00675"/>
    </source>
</evidence>
<dbReference type="InterPro" id="IPR011765">
    <property type="entry name" value="Pept_M16_N"/>
</dbReference>
<dbReference type="EMBL" id="UFAJ01000579">
    <property type="protein sequence ID" value="SSD61134.1"/>
    <property type="molecule type" value="Genomic_DNA"/>
</dbReference>
<dbReference type="InterPro" id="IPR007863">
    <property type="entry name" value="Peptidase_M16_C"/>
</dbReference>
<dbReference type="Pfam" id="PF00675">
    <property type="entry name" value="Peptidase_M16"/>
    <property type="match status" value="1"/>
</dbReference>
<dbReference type="GO" id="GO:0046872">
    <property type="term" value="F:metal ion binding"/>
    <property type="evidence" value="ECO:0007669"/>
    <property type="project" value="InterPro"/>
</dbReference>
<sequence>MIRTALFKRSIATQASPKPVITKLSNGIIVATKPNTSSSTSSVGLVFGSGASSENPYNNGVSKLLSNIFIKDDLKATQAGFVLNSTVGKEFQSFIVSSSSSNVSKSLEYLQSKLANPVGSESKFSETLAFTLQETKAFEETKHAERVIEHLHSTAFQNTPLSLPTVGTVESLEGLAASDVTSFSESQFVASNAVIVGSGNVNHDELVKATESVLSLSSKAKVSPTKKSTFLGSEIRLRDDTLPKAYISIAAEGEPVSSPNYYVAQVAAKVFGSFISSEPASRLQGIKLLDDIQEYHLADTFNHFSYSYKEAGLWGFETTTSNVGQIDDLVHFTLKQWNRLSISITDTEVARGKSLLKLALASASTSDAVIATTLGSKLLAGAKTDLAEEFAKIDAVTAKDIKAWASERLWDQDIAIAGTGQIEDLFDYNRIRNDMSMMRW</sequence>
<dbReference type="GO" id="GO:0009060">
    <property type="term" value="P:aerobic respiration"/>
    <property type="evidence" value="ECO:0007669"/>
    <property type="project" value="TreeGrafter"/>
</dbReference>
<dbReference type="SUPFAM" id="SSF63411">
    <property type="entry name" value="LuxS/MPP-like metallohydrolase"/>
    <property type="match status" value="2"/>
</dbReference>
<name>A0A376B9C2_9ASCO</name>
<dbReference type="Gene3D" id="3.30.830.10">
    <property type="entry name" value="Metalloenzyme, LuxS/M16 peptidase-like"/>
    <property type="match status" value="2"/>
</dbReference>
<dbReference type="PANTHER" id="PTHR11851:SF126">
    <property type="entry name" value="CYTOCHROME B-C1 COMPLEX SUBUNIT 1, MITOCHONDRIAL"/>
    <property type="match status" value="1"/>
</dbReference>
<dbReference type="AlphaFoldDB" id="A0A376B9C2"/>
<reference evidence="4" key="1">
    <citation type="submission" date="2018-06" db="EMBL/GenBank/DDBJ databases">
        <authorList>
            <person name="Guldener U."/>
        </authorList>
    </citation>
    <scope>NUCLEOTIDE SEQUENCE [LARGE SCALE GENOMIC DNA]</scope>
    <source>
        <strain evidence="4">UTAD17</strain>
    </source>
</reference>
<protein>
    <submittedName>
        <fullName evidence="3">Probable Cytochrome b-c1 complex subunit 1, mitochondrial</fullName>
    </submittedName>
</protein>
<dbReference type="GO" id="GO:0004222">
    <property type="term" value="F:metalloendopeptidase activity"/>
    <property type="evidence" value="ECO:0007669"/>
    <property type="project" value="TreeGrafter"/>
</dbReference>
<dbReference type="InterPro" id="IPR050361">
    <property type="entry name" value="MPP/UQCRC_Complex"/>
</dbReference>
<feature type="domain" description="Peptidase M16 C-terminal" evidence="2">
    <location>
        <begin position="177"/>
        <end position="355"/>
    </location>
</feature>
<accession>A0A376B9C2</accession>
<dbReference type="InterPro" id="IPR011249">
    <property type="entry name" value="Metalloenz_LuxS/M16"/>
</dbReference>
<dbReference type="GO" id="GO:0006627">
    <property type="term" value="P:protein processing involved in protein targeting to mitochondrion"/>
    <property type="evidence" value="ECO:0007669"/>
    <property type="project" value="TreeGrafter"/>
</dbReference>
<feature type="domain" description="Peptidase M16 N-terminal" evidence="1">
    <location>
        <begin position="30"/>
        <end position="168"/>
    </location>
</feature>
<organism evidence="3 4">
    <name type="scientific">Saccharomycodes ludwigii</name>
    <dbReference type="NCBI Taxonomy" id="36035"/>
    <lineage>
        <taxon>Eukaryota</taxon>
        <taxon>Fungi</taxon>
        <taxon>Dikarya</taxon>
        <taxon>Ascomycota</taxon>
        <taxon>Saccharomycotina</taxon>
        <taxon>Saccharomycetes</taxon>
        <taxon>Saccharomycodales</taxon>
        <taxon>Saccharomycodaceae</taxon>
        <taxon>Saccharomycodes</taxon>
    </lineage>
</organism>
<evidence type="ECO:0000259" key="2">
    <source>
        <dbReference type="Pfam" id="PF05193"/>
    </source>
</evidence>
<dbReference type="PANTHER" id="PTHR11851">
    <property type="entry name" value="METALLOPROTEASE"/>
    <property type="match status" value="1"/>
</dbReference>
<proteinExistence type="predicted"/>
<dbReference type="Proteomes" id="UP000262825">
    <property type="component" value="Unassembled WGS sequence"/>
</dbReference>
<dbReference type="GO" id="GO:0005739">
    <property type="term" value="C:mitochondrion"/>
    <property type="evidence" value="ECO:0007669"/>
    <property type="project" value="TreeGrafter"/>
</dbReference>